<evidence type="ECO:0000313" key="3">
    <source>
        <dbReference type="Proteomes" id="UP000215914"/>
    </source>
</evidence>
<dbReference type="Proteomes" id="UP000215914">
    <property type="component" value="Unassembled WGS sequence"/>
</dbReference>
<accession>A0A9K3JKB9</accession>
<sequence length="97" mass="10886">MCIMYVLTQTIDIQRKPSRIRGLNLPSLPISLAALPFVATAQLYGLKPSSAKVSVRMMLWLCTKLQSKETLPLFLNYDGRRYLLSSSKLHLLNSGFG</sequence>
<evidence type="ECO:0000313" key="2">
    <source>
        <dbReference type="EMBL" id="KAF5816646.1"/>
    </source>
</evidence>
<proteinExistence type="predicted"/>
<name>A0A9K3JKB9_HELAN</name>
<dbReference type="AlphaFoldDB" id="A0A9K3JKB9"/>
<protein>
    <submittedName>
        <fullName evidence="2">Uncharacterized protein</fullName>
    </submittedName>
</protein>
<keyword evidence="1" id="KW-0812">Transmembrane</keyword>
<keyword evidence="1" id="KW-1133">Transmembrane helix</keyword>
<evidence type="ECO:0000256" key="1">
    <source>
        <dbReference type="SAM" id="Phobius"/>
    </source>
</evidence>
<dbReference type="Gramene" id="mRNA:HanXRQr2_Chr03g0136531">
    <property type="protein sequence ID" value="mRNA:HanXRQr2_Chr03g0136531"/>
    <property type="gene ID" value="HanXRQr2_Chr03g0136531"/>
</dbReference>
<comment type="caution">
    <text evidence="2">The sequence shown here is derived from an EMBL/GenBank/DDBJ whole genome shotgun (WGS) entry which is preliminary data.</text>
</comment>
<keyword evidence="1" id="KW-0472">Membrane</keyword>
<reference evidence="2" key="2">
    <citation type="submission" date="2020-06" db="EMBL/GenBank/DDBJ databases">
        <title>Helianthus annuus Genome sequencing and assembly Release 2.</title>
        <authorList>
            <person name="Gouzy J."/>
            <person name="Langlade N."/>
            <person name="Munos S."/>
        </authorList>
    </citation>
    <scope>NUCLEOTIDE SEQUENCE</scope>
    <source>
        <tissue evidence="2">Leaves</tissue>
    </source>
</reference>
<organism evidence="2 3">
    <name type="scientific">Helianthus annuus</name>
    <name type="common">Common sunflower</name>
    <dbReference type="NCBI Taxonomy" id="4232"/>
    <lineage>
        <taxon>Eukaryota</taxon>
        <taxon>Viridiplantae</taxon>
        <taxon>Streptophyta</taxon>
        <taxon>Embryophyta</taxon>
        <taxon>Tracheophyta</taxon>
        <taxon>Spermatophyta</taxon>
        <taxon>Magnoliopsida</taxon>
        <taxon>eudicotyledons</taxon>
        <taxon>Gunneridae</taxon>
        <taxon>Pentapetalae</taxon>
        <taxon>asterids</taxon>
        <taxon>campanulids</taxon>
        <taxon>Asterales</taxon>
        <taxon>Asteraceae</taxon>
        <taxon>Asteroideae</taxon>
        <taxon>Heliantheae alliance</taxon>
        <taxon>Heliantheae</taxon>
        <taxon>Helianthus</taxon>
    </lineage>
</organism>
<gene>
    <name evidence="2" type="ORF">HanXRQr2_Chr03g0136531</name>
</gene>
<reference evidence="2" key="1">
    <citation type="journal article" date="2017" name="Nature">
        <title>The sunflower genome provides insights into oil metabolism, flowering and Asterid evolution.</title>
        <authorList>
            <person name="Badouin H."/>
            <person name="Gouzy J."/>
            <person name="Grassa C.J."/>
            <person name="Murat F."/>
            <person name="Staton S.E."/>
            <person name="Cottret L."/>
            <person name="Lelandais-Briere C."/>
            <person name="Owens G.L."/>
            <person name="Carrere S."/>
            <person name="Mayjonade B."/>
            <person name="Legrand L."/>
            <person name="Gill N."/>
            <person name="Kane N.C."/>
            <person name="Bowers J.E."/>
            <person name="Hubner S."/>
            <person name="Bellec A."/>
            <person name="Berard A."/>
            <person name="Berges H."/>
            <person name="Blanchet N."/>
            <person name="Boniface M.C."/>
            <person name="Brunel D."/>
            <person name="Catrice O."/>
            <person name="Chaidir N."/>
            <person name="Claudel C."/>
            <person name="Donnadieu C."/>
            <person name="Faraut T."/>
            <person name="Fievet G."/>
            <person name="Helmstetter N."/>
            <person name="King M."/>
            <person name="Knapp S.J."/>
            <person name="Lai Z."/>
            <person name="Le Paslier M.C."/>
            <person name="Lippi Y."/>
            <person name="Lorenzon L."/>
            <person name="Mandel J.R."/>
            <person name="Marage G."/>
            <person name="Marchand G."/>
            <person name="Marquand E."/>
            <person name="Bret-Mestries E."/>
            <person name="Morien E."/>
            <person name="Nambeesan S."/>
            <person name="Nguyen T."/>
            <person name="Pegot-Espagnet P."/>
            <person name="Pouilly N."/>
            <person name="Raftis F."/>
            <person name="Sallet E."/>
            <person name="Schiex T."/>
            <person name="Thomas J."/>
            <person name="Vandecasteele C."/>
            <person name="Vares D."/>
            <person name="Vear F."/>
            <person name="Vautrin S."/>
            <person name="Crespi M."/>
            <person name="Mangin B."/>
            <person name="Burke J.M."/>
            <person name="Salse J."/>
            <person name="Munos S."/>
            <person name="Vincourt P."/>
            <person name="Rieseberg L.H."/>
            <person name="Langlade N.B."/>
        </authorList>
    </citation>
    <scope>NUCLEOTIDE SEQUENCE</scope>
    <source>
        <tissue evidence="2">Leaves</tissue>
    </source>
</reference>
<keyword evidence="3" id="KW-1185">Reference proteome</keyword>
<feature type="transmembrane region" description="Helical" evidence="1">
    <location>
        <begin position="28"/>
        <end position="46"/>
    </location>
</feature>
<dbReference type="EMBL" id="MNCJ02000318">
    <property type="protein sequence ID" value="KAF5816646.1"/>
    <property type="molecule type" value="Genomic_DNA"/>
</dbReference>